<keyword evidence="2" id="KW-1277">Toxin-antitoxin system</keyword>
<keyword evidence="4" id="KW-0012">Acyltransferase</keyword>
<evidence type="ECO:0000313" key="8">
    <source>
        <dbReference type="Proteomes" id="UP000323886"/>
    </source>
</evidence>
<evidence type="ECO:0000256" key="3">
    <source>
        <dbReference type="ARBA" id="ARBA00022679"/>
    </source>
</evidence>
<comment type="caution">
    <text evidence="7">The sequence shown here is derived from an EMBL/GenBank/DDBJ whole genome shotgun (WGS) entry which is preliminary data.</text>
</comment>
<dbReference type="OrthoDB" id="9799147at2"/>
<dbReference type="Gene3D" id="3.40.630.30">
    <property type="match status" value="1"/>
</dbReference>
<accession>A0A5M6HJX3</accession>
<organism evidence="7 8">
    <name type="scientific">Blastochloris sulfoviridis</name>
    <dbReference type="NCBI Taxonomy" id="50712"/>
    <lineage>
        <taxon>Bacteria</taxon>
        <taxon>Pseudomonadati</taxon>
        <taxon>Pseudomonadota</taxon>
        <taxon>Alphaproteobacteria</taxon>
        <taxon>Hyphomicrobiales</taxon>
        <taxon>Blastochloridaceae</taxon>
        <taxon>Blastochloris</taxon>
    </lineage>
</organism>
<dbReference type="SUPFAM" id="SSF55729">
    <property type="entry name" value="Acyl-CoA N-acyltransferases (Nat)"/>
    <property type="match status" value="1"/>
</dbReference>
<sequence>MSPGSVRIEKLGPDHDTARFDCGHPSLNRFLQAFALQNQKSGSSQTYVAVIDGAVAGYHCLTVGDISLEEAPERLARGMPRHPVPVMIVARLAVDRAHQGRKLGGALLKDALRRTLAAADIAGIRAVIVHAKDDKARAFYERFGFARFPAQPLTLFLLLKDLRASAGLRI</sequence>
<name>A0A5M6HJX3_9HYPH</name>
<evidence type="ECO:0000256" key="4">
    <source>
        <dbReference type="ARBA" id="ARBA00023315"/>
    </source>
</evidence>
<dbReference type="CDD" id="cd04301">
    <property type="entry name" value="NAT_SF"/>
    <property type="match status" value="1"/>
</dbReference>
<dbReference type="PANTHER" id="PTHR36449">
    <property type="entry name" value="ACETYLTRANSFERASE-RELATED"/>
    <property type="match status" value="1"/>
</dbReference>
<keyword evidence="3 7" id="KW-0808">Transferase</keyword>
<keyword evidence="1" id="KW-0678">Repressor</keyword>
<evidence type="ECO:0000256" key="2">
    <source>
        <dbReference type="ARBA" id="ARBA00022649"/>
    </source>
</evidence>
<keyword evidence="8" id="KW-1185">Reference proteome</keyword>
<comment type="catalytic activity">
    <reaction evidence="5">
        <text>glycyl-tRNA(Gly) + acetyl-CoA = N-acetylglycyl-tRNA(Gly) + CoA + H(+)</text>
        <dbReference type="Rhea" id="RHEA:81867"/>
        <dbReference type="Rhea" id="RHEA-COMP:9683"/>
        <dbReference type="Rhea" id="RHEA-COMP:19766"/>
        <dbReference type="ChEBI" id="CHEBI:15378"/>
        <dbReference type="ChEBI" id="CHEBI:57287"/>
        <dbReference type="ChEBI" id="CHEBI:57288"/>
        <dbReference type="ChEBI" id="CHEBI:78522"/>
        <dbReference type="ChEBI" id="CHEBI:232036"/>
    </reaction>
</comment>
<evidence type="ECO:0000256" key="1">
    <source>
        <dbReference type="ARBA" id="ARBA00022491"/>
    </source>
</evidence>
<dbReference type="InterPro" id="IPR000182">
    <property type="entry name" value="GNAT_dom"/>
</dbReference>
<proteinExistence type="predicted"/>
<dbReference type="PANTHER" id="PTHR36449:SF1">
    <property type="entry name" value="ACETYLTRANSFERASE"/>
    <property type="match status" value="1"/>
</dbReference>
<dbReference type="GO" id="GO:0016747">
    <property type="term" value="F:acyltransferase activity, transferring groups other than amino-acyl groups"/>
    <property type="evidence" value="ECO:0007669"/>
    <property type="project" value="InterPro"/>
</dbReference>
<dbReference type="EMBL" id="VWPL01000048">
    <property type="protein sequence ID" value="KAA5595939.1"/>
    <property type="molecule type" value="Genomic_DNA"/>
</dbReference>
<dbReference type="InterPro" id="IPR016181">
    <property type="entry name" value="Acyl_CoA_acyltransferase"/>
</dbReference>
<dbReference type="RefSeq" id="WP_150098817.1">
    <property type="nucleotide sequence ID" value="NZ_VWPL01000048.1"/>
</dbReference>
<evidence type="ECO:0000313" key="7">
    <source>
        <dbReference type="EMBL" id="KAA5595939.1"/>
    </source>
</evidence>
<evidence type="ECO:0000259" key="6">
    <source>
        <dbReference type="PROSITE" id="PS51186"/>
    </source>
</evidence>
<dbReference type="Proteomes" id="UP000323886">
    <property type="component" value="Unassembled WGS sequence"/>
</dbReference>
<reference evidence="7 8" key="1">
    <citation type="submission" date="2019-09" db="EMBL/GenBank/DDBJ databases">
        <title>Draft Whole-Genome sequence of Blastochloris sulfoviridis DSM 729.</title>
        <authorList>
            <person name="Meyer T.E."/>
            <person name="Kyndt J.A."/>
        </authorList>
    </citation>
    <scope>NUCLEOTIDE SEQUENCE [LARGE SCALE GENOMIC DNA]</scope>
    <source>
        <strain evidence="7 8">DSM 729</strain>
    </source>
</reference>
<dbReference type="AlphaFoldDB" id="A0A5M6HJX3"/>
<feature type="domain" description="N-acetyltransferase" evidence="6">
    <location>
        <begin position="6"/>
        <end position="163"/>
    </location>
</feature>
<dbReference type="PROSITE" id="PS51186">
    <property type="entry name" value="GNAT"/>
    <property type="match status" value="1"/>
</dbReference>
<gene>
    <name evidence="7" type="ORF">F1193_16065</name>
</gene>
<dbReference type="Pfam" id="PF00583">
    <property type="entry name" value="Acetyltransf_1"/>
    <property type="match status" value="1"/>
</dbReference>
<protein>
    <submittedName>
        <fullName evidence="7">GNAT family N-acetyltransferase</fullName>
    </submittedName>
</protein>
<evidence type="ECO:0000256" key="5">
    <source>
        <dbReference type="ARBA" id="ARBA00049880"/>
    </source>
</evidence>